<dbReference type="GO" id="GO:0016705">
    <property type="term" value="F:oxidoreductase activity, acting on paired donors, with incorporation or reduction of molecular oxygen"/>
    <property type="evidence" value="ECO:0007669"/>
    <property type="project" value="InterPro"/>
</dbReference>
<dbReference type="InterPro" id="IPR036396">
    <property type="entry name" value="Cyt_P450_sf"/>
</dbReference>
<keyword evidence="3 8" id="KW-0349">Heme</keyword>
<organism evidence="11 12">
    <name type="scientific">Acacia crassicarpa</name>
    <name type="common">northern wattle</name>
    <dbReference type="NCBI Taxonomy" id="499986"/>
    <lineage>
        <taxon>Eukaryota</taxon>
        <taxon>Viridiplantae</taxon>
        <taxon>Streptophyta</taxon>
        <taxon>Embryophyta</taxon>
        <taxon>Tracheophyta</taxon>
        <taxon>Spermatophyta</taxon>
        <taxon>Magnoliopsida</taxon>
        <taxon>eudicotyledons</taxon>
        <taxon>Gunneridae</taxon>
        <taxon>Pentapetalae</taxon>
        <taxon>rosids</taxon>
        <taxon>fabids</taxon>
        <taxon>Fabales</taxon>
        <taxon>Fabaceae</taxon>
        <taxon>Caesalpinioideae</taxon>
        <taxon>mimosoid clade</taxon>
        <taxon>Acacieae</taxon>
        <taxon>Acacia</taxon>
    </lineage>
</organism>
<sequence>MAVLQWLREGFHQPLSLLFPFILFLVLIKLLLQQHNSRKHRSNHLPPCPPAIPVIGNLHQLGTMPHLSLQRLAAKYGPIIFLQLGQIPTIVVSSARLAKEVMKTHDLALASRPQLFAAKHLFYNCTDVVFSPYGPYWRNIRKICILELLSAKRVDTYRSVREQEVARLVSRISESAGTVVDLTKFLGLYANDILCRTVFGREFSEGGDYNRHGFQEMLDEYQVLLGGFNIGEFFPSLEFMHSLTGVKSRLKDTFRRFDQLFDQILKEHACSKEIEEDHKDLVDVLLEVQRNDSDEMPLTTDNIKAIILDMFAAGTDTTFITLDWAMTELMMNPMAMEKAQNEVRGVLGERRVVLESDLHNLQYMKAIIKEIFRFHSPVPVLVPRESMEDVTIDGYKIPAKTRVYVNAWAIGRDNESWEDAETFKPERFLGRDMNIDFKGQDFELIPFGAGRRGCPAITFAIAVIELALAQLLHSFDWKLPLGISTKDLDLTEVFGISMHRRDHLYVVAKPHFP</sequence>
<dbReference type="AlphaFoldDB" id="A0AAE1J8E4"/>
<evidence type="ECO:0008006" key="13">
    <source>
        <dbReference type="Google" id="ProtNLM"/>
    </source>
</evidence>
<keyword evidence="7 9" id="KW-0503">Monooxygenase</keyword>
<comment type="cofactor">
    <cofactor evidence="1 8">
        <name>heme</name>
        <dbReference type="ChEBI" id="CHEBI:30413"/>
    </cofactor>
</comment>
<keyword evidence="6 8" id="KW-0408">Iron</keyword>
<evidence type="ECO:0000256" key="7">
    <source>
        <dbReference type="ARBA" id="ARBA00023033"/>
    </source>
</evidence>
<keyword evidence="10" id="KW-1133">Transmembrane helix</keyword>
<evidence type="ECO:0000256" key="10">
    <source>
        <dbReference type="SAM" id="Phobius"/>
    </source>
</evidence>
<reference evidence="11" key="1">
    <citation type="submission" date="2023-10" db="EMBL/GenBank/DDBJ databases">
        <title>Chromosome-level genome of the transformable northern wattle, Acacia crassicarpa.</title>
        <authorList>
            <person name="Massaro I."/>
            <person name="Sinha N.R."/>
            <person name="Poethig S."/>
            <person name="Leichty A.R."/>
        </authorList>
    </citation>
    <scope>NUCLEOTIDE SEQUENCE</scope>
    <source>
        <strain evidence="11">Acra3RX</strain>
        <tissue evidence="11">Leaf</tissue>
    </source>
</reference>
<dbReference type="PRINTS" id="PR00385">
    <property type="entry name" value="P450"/>
</dbReference>
<dbReference type="InterPro" id="IPR001128">
    <property type="entry name" value="Cyt_P450"/>
</dbReference>
<dbReference type="Pfam" id="PF00067">
    <property type="entry name" value="p450"/>
    <property type="match status" value="1"/>
</dbReference>
<dbReference type="Gene3D" id="1.10.630.10">
    <property type="entry name" value="Cytochrome P450"/>
    <property type="match status" value="1"/>
</dbReference>
<keyword evidence="5 9" id="KW-0560">Oxidoreductase</keyword>
<comment type="similarity">
    <text evidence="2 9">Belongs to the cytochrome P450 family.</text>
</comment>
<dbReference type="InterPro" id="IPR017972">
    <property type="entry name" value="Cyt_P450_CS"/>
</dbReference>
<evidence type="ECO:0000256" key="8">
    <source>
        <dbReference type="PIRSR" id="PIRSR602401-1"/>
    </source>
</evidence>
<evidence type="ECO:0000313" key="12">
    <source>
        <dbReference type="Proteomes" id="UP001293593"/>
    </source>
</evidence>
<evidence type="ECO:0000256" key="9">
    <source>
        <dbReference type="RuleBase" id="RU000461"/>
    </source>
</evidence>
<protein>
    <recommendedName>
        <fullName evidence="13">Cytochrome P450</fullName>
    </recommendedName>
</protein>
<dbReference type="PANTHER" id="PTHR47955:SF19">
    <property type="entry name" value="CYTOCHROME P450 71A9-LIKE ISOFORM X1"/>
    <property type="match status" value="1"/>
</dbReference>
<dbReference type="GO" id="GO:0004497">
    <property type="term" value="F:monooxygenase activity"/>
    <property type="evidence" value="ECO:0007669"/>
    <property type="project" value="UniProtKB-KW"/>
</dbReference>
<evidence type="ECO:0000256" key="3">
    <source>
        <dbReference type="ARBA" id="ARBA00022617"/>
    </source>
</evidence>
<dbReference type="GO" id="GO:0005506">
    <property type="term" value="F:iron ion binding"/>
    <property type="evidence" value="ECO:0007669"/>
    <property type="project" value="InterPro"/>
</dbReference>
<feature type="binding site" description="axial binding residue" evidence="8">
    <location>
        <position position="454"/>
    </location>
    <ligand>
        <name>heme</name>
        <dbReference type="ChEBI" id="CHEBI:30413"/>
    </ligand>
    <ligandPart>
        <name>Fe</name>
        <dbReference type="ChEBI" id="CHEBI:18248"/>
    </ligandPart>
</feature>
<evidence type="ECO:0000256" key="2">
    <source>
        <dbReference type="ARBA" id="ARBA00010617"/>
    </source>
</evidence>
<dbReference type="FunFam" id="1.10.630.10:FF:000043">
    <property type="entry name" value="Cytochrome P450 99A2"/>
    <property type="match status" value="1"/>
</dbReference>
<keyword evidence="4 8" id="KW-0479">Metal-binding</keyword>
<accession>A0AAE1J8E4</accession>
<dbReference type="PRINTS" id="PR00463">
    <property type="entry name" value="EP450I"/>
</dbReference>
<proteinExistence type="inferred from homology"/>
<dbReference type="InterPro" id="IPR002401">
    <property type="entry name" value="Cyt_P450_E_grp-I"/>
</dbReference>
<dbReference type="PANTHER" id="PTHR47955">
    <property type="entry name" value="CYTOCHROME P450 FAMILY 71 PROTEIN"/>
    <property type="match status" value="1"/>
</dbReference>
<keyword evidence="12" id="KW-1185">Reference proteome</keyword>
<evidence type="ECO:0000256" key="4">
    <source>
        <dbReference type="ARBA" id="ARBA00022723"/>
    </source>
</evidence>
<evidence type="ECO:0000256" key="1">
    <source>
        <dbReference type="ARBA" id="ARBA00001971"/>
    </source>
</evidence>
<dbReference type="PROSITE" id="PS00086">
    <property type="entry name" value="CYTOCHROME_P450"/>
    <property type="match status" value="1"/>
</dbReference>
<comment type="caution">
    <text evidence="11">The sequence shown here is derived from an EMBL/GenBank/DDBJ whole genome shotgun (WGS) entry which is preliminary data.</text>
</comment>
<keyword evidence="10" id="KW-0472">Membrane</keyword>
<keyword evidence="10" id="KW-0812">Transmembrane</keyword>
<dbReference type="SUPFAM" id="SSF48264">
    <property type="entry name" value="Cytochrome P450"/>
    <property type="match status" value="1"/>
</dbReference>
<dbReference type="CDD" id="cd11072">
    <property type="entry name" value="CYP71-like"/>
    <property type="match status" value="1"/>
</dbReference>
<dbReference type="Proteomes" id="UP001293593">
    <property type="component" value="Unassembled WGS sequence"/>
</dbReference>
<dbReference type="GO" id="GO:0020037">
    <property type="term" value="F:heme binding"/>
    <property type="evidence" value="ECO:0007669"/>
    <property type="project" value="InterPro"/>
</dbReference>
<feature type="transmembrane region" description="Helical" evidence="10">
    <location>
        <begin position="15"/>
        <end position="32"/>
    </location>
</feature>
<evidence type="ECO:0000313" key="11">
    <source>
        <dbReference type="EMBL" id="KAK4264436.1"/>
    </source>
</evidence>
<evidence type="ECO:0000256" key="6">
    <source>
        <dbReference type="ARBA" id="ARBA00023004"/>
    </source>
</evidence>
<dbReference type="EMBL" id="JAWXYG010000008">
    <property type="protein sequence ID" value="KAK4264436.1"/>
    <property type="molecule type" value="Genomic_DNA"/>
</dbReference>
<name>A0AAE1J8E4_9FABA</name>
<evidence type="ECO:0000256" key="5">
    <source>
        <dbReference type="ARBA" id="ARBA00023002"/>
    </source>
</evidence>
<gene>
    <name evidence="11" type="ORF">QN277_025615</name>
</gene>